<proteinExistence type="inferred from homology"/>
<evidence type="ECO:0000256" key="4">
    <source>
        <dbReference type="ARBA" id="ARBA00022825"/>
    </source>
</evidence>
<accession>A0A670YVF9</accession>
<organism evidence="8 9">
    <name type="scientific">Pseudonaja textilis</name>
    <name type="common">Eastern brown snake</name>
    <dbReference type="NCBI Taxonomy" id="8673"/>
    <lineage>
        <taxon>Eukaryota</taxon>
        <taxon>Metazoa</taxon>
        <taxon>Chordata</taxon>
        <taxon>Craniata</taxon>
        <taxon>Vertebrata</taxon>
        <taxon>Euteleostomi</taxon>
        <taxon>Lepidosauria</taxon>
        <taxon>Squamata</taxon>
        <taxon>Bifurcata</taxon>
        <taxon>Unidentata</taxon>
        <taxon>Episquamata</taxon>
        <taxon>Toxicofera</taxon>
        <taxon>Serpentes</taxon>
        <taxon>Colubroidea</taxon>
        <taxon>Elapidae</taxon>
        <taxon>Hydrophiinae</taxon>
        <taxon>Pseudonaja</taxon>
    </lineage>
</organism>
<keyword evidence="2" id="KW-0645">Protease</keyword>
<dbReference type="Proteomes" id="UP000472273">
    <property type="component" value="Unplaced"/>
</dbReference>
<dbReference type="InterPro" id="IPR001254">
    <property type="entry name" value="Trypsin_dom"/>
</dbReference>
<reference evidence="8" key="1">
    <citation type="submission" date="2025-08" db="UniProtKB">
        <authorList>
            <consortium name="Ensembl"/>
        </authorList>
    </citation>
    <scope>IDENTIFICATION</scope>
</reference>
<dbReference type="PANTHER" id="PTHR24252:SF17">
    <property type="entry name" value="SUPPRESSOR OF TUMORIGENICITY 14 PROTEIN HOMOLOG-RELATED"/>
    <property type="match status" value="1"/>
</dbReference>
<dbReference type="GO" id="GO:0004252">
    <property type="term" value="F:serine-type endopeptidase activity"/>
    <property type="evidence" value="ECO:0007669"/>
    <property type="project" value="InterPro"/>
</dbReference>
<feature type="transmembrane region" description="Helical" evidence="6">
    <location>
        <begin position="12"/>
        <end position="42"/>
    </location>
</feature>
<evidence type="ECO:0000259" key="7">
    <source>
        <dbReference type="Pfam" id="PF00089"/>
    </source>
</evidence>
<evidence type="ECO:0000256" key="5">
    <source>
        <dbReference type="ARBA" id="ARBA00023157"/>
    </source>
</evidence>
<dbReference type="Ensembl" id="ENSPTXT00000015390.1">
    <property type="protein sequence ID" value="ENSPTXP00000014924.1"/>
    <property type="gene ID" value="ENSPTXG00000010317.1"/>
</dbReference>
<dbReference type="InterPro" id="IPR009003">
    <property type="entry name" value="Peptidase_S1_PA"/>
</dbReference>
<name>A0A670YVF9_PSETE</name>
<dbReference type="PANTHER" id="PTHR24252">
    <property type="entry name" value="ACROSIN-RELATED"/>
    <property type="match status" value="1"/>
</dbReference>
<keyword evidence="6" id="KW-0472">Membrane</keyword>
<keyword evidence="6" id="KW-0812">Transmembrane</keyword>
<dbReference type="InterPro" id="IPR043504">
    <property type="entry name" value="Peptidase_S1_PA_chymotrypsin"/>
</dbReference>
<feature type="domain" description="Peptidase S1" evidence="7">
    <location>
        <begin position="46"/>
        <end position="82"/>
    </location>
</feature>
<keyword evidence="6" id="KW-1133">Transmembrane helix</keyword>
<dbReference type="PROSITE" id="PS00134">
    <property type="entry name" value="TRYPSIN_HIS"/>
    <property type="match status" value="1"/>
</dbReference>
<dbReference type="InterPro" id="IPR018114">
    <property type="entry name" value="TRYPSIN_HIS"/>
</dbReference>
<evidence type="ECO:0000313" key="8">
    <source>
        <dbReference type="Ensembl" id="ENSPTXP00000014924.1"/>
    </source>
</evidence>
<sequence length="83" mass="9511">CTTFKILSPWFITSIIIIFNFISFFSLHFICCSISSIFLFALPNGEGEWPWQATSLQHNNIHRCGATLISNTWLLSAAHCFRK</sequence>
<evidence type="ECO:0000256" key="2">
    <source>
        <dbReference type="ARBA" id="ARBA00022670"/>
    </source>
</evidence>
<dbReference type="GO" id="GO:0006508">
    <property type="term" value="P:proteolysis"/>
    <property type="evidence" value="ECO:0007669"/>
    <property type="project" value="UniProtKB-KW"/>
</dbReference>
<dbReference type="Pfam" id="PF00089">
    <property type="entry name" value="Trypsin"/>
    <property type="match status" value="1"/>
</dbReference>
<evidence type="ECO:0000256" key="6">
    <source>
        <dbReference type="SAM" id="Phobius"/>
    </source>
</evidence>
<dbReference type="SUPFAM" id="SSF50494">
    <property type="entry name" value="Trypsin-like serine proteases"/>
    <property type="match status" value="1"/>
</dbReference>
<dbReference type="GeneTree" id="ENSGT01030000235960"/>
<comment type="similarity">
    <text evidence="1">Belongs to the peptidase S1 family. Snake venom subfamily.</text>
</comment>
<protein>
    <recommendedName>
        <fullName evidence="7">Peptidase S1 domain-containing protein</fullName>
    </recommendedName>
</protein>
<evidence type="ECO:0000256" key="1">
    <source>
        <dbReference type="ARBA" id="ARBA00009228"/>
    </source>
</evidence>
<evidence type="ECO:0000313" key="9">
    <source>
        <dbReference type="Proteomes" id="UP000472273"/>
    </source>
</evidence>
<reference evidence="8" key="2">
    <citation type="submission" date="2025-09" db="UniProtKB">
        <authorList>
            <consortium name="Ensembl"/>
        </authorList>
    </citation>
    <scope>IDENTIFICATION</scope>
</reference>
<keyword evidence="4" id="KW-0720">Serine protease</keyword>
<keyword evidence="9" id="KW-1185">Reference proteome</keyword>
<evidence type="ECO:0000256" key="3">
    <source>
        <dbReference type="ARBA" id="ARBA00022801"/>
    </source>
</evidence>
<keyword evidence="5" id="KW-1015">Disulfide bond</keyword>
<dbReference type="AlphaFoldDB" id="A0A670YVF9"/>
<keyword evidence="3" id="KW-0378">Hydrolase</keyword>
<dbReference type="Gene3D" id="2.40.10.10">
    <property type="entry name" value="Trypsin-like serine proteases"/>
    <property type="match status" value="1"/>
</dbReference>